<dbReference type="Proteomes" id="UP000799118">
    <property type="component" value="Unassembled WGS sequence"/>
</dbReference>
<name>A0A6A4I4Z3_9AGAR</name>
<evidence type="ECO:0000313" key="1">
    <source>
        <dbReference type="EMBL" id="KAE9403874.1"/>
    </source>
</evidence>
<evidence type="ECO:0000313" key="2">
    <source>
        <dbReference type="Proteomes" id="UP000799118"/>
    </source>
</evidence>
<dbReference type="AlphaFoldDB" id="A0A6A4I4Z3"/>
<gene>
    <name evidence="1" type="ORF">BT96DRAFT_452536</name>
</gene>
<dbReference type="EMBL" id="ML769421">
    <property type="protein sequence ID" value="KAE9403874.1"/>
    <property type="molecule type" value="Genomic_DNA"/>
</dbReference>
<protein>
    <submittedName>
        <fullName evidence="1">Uncharacterized protein</fullName>
    </submittedName>
</protein>
<accession>A0A6A4I4Z3</accession>
<proteinExistence type="predicted"/>
<sequence length="117" mass="13480">MTSVEKYQNFTQDLHTRIYRSPLPYDSWIRRSCAFVGPLSSTHVVHQEQPLLPIQITTILPKMFSCRNLIQGCVHTYISIYLATLIGIGIESRRLNLTLSCFADRARTYCSLRTQTL</sequence>
<organism evidence="1 2">
    <name type="scientific">Gymnopus androsaceus JB14</name>
    <dbReference type="NCBI Taxonomy" id="1447944"/>
    <lineage>
        <taxon>Eukaryota</taxon>
        <taxon>Fungi</taxon>
        <taxon>Dikarya</taxon>
        <taxon>Basidiomycota</taxon>
        <taxon>Agaricomycotina</taxon>
        <taxon>Agaricomycetes</taxon>
        <taxon>Agaricomycetidae</taxon>
        <taxon>Agaricales</taxon>
        <taxon>Marasmiineae</taxon>
        <taxon>Omphalotaceae</taxon>
        <taxon>Gymnopus</taxon>
    </lineage>
</organism>
<reference evidence="1" key="1">
    <citation type="journal article" date="2019" name="Environ. Microbiol.">
        <title>Fungal ecological strategies reflected in gene transcription - a case study of two litter decomposers.</title>
        <authorList>
            <person name="Barbi F."/>
            <person name="Kohler A."/>
            <person name="Barry K."/>
            <person name="Baskaran P."/>
            <person name="Daum C."/>
            <person name="Fauchery L."/>
            <person name="Ihrmark K."/>
            <person name="Kuo A."/>
            <person name="LaButti K."/>
            <person name="Lipzen A."/>
            <person name="Morin E."/>
            <person name="Grigoriev I.V."/>
            <person name="Henrissat B."/>
            <person name="Lindahl B."/>
            <person name="Martin F."/>
        </authorList>
    </citation>
    <scope>NUCLEOTIDE SEQUENCE</scope>
    <source>
        <strain evidence="1">JB14</strain>
    </source>
</reference>
<keyword evidence="2" id="KW-1185">Reference proteome</keyword>